<keyword evidence="1" id="KW-0175">Coiled coil</keyword>
<evidence type="ECO:0000256" key="2">
    <source>
        <dbReference type="SAM" id="MobiDB-lite"/>
    </source>
</evidence>
<feature type="region of interest" description="Disordered" evidence="2">
    <location>
        <begin position="167"/>
        <end position="191"/>
    </location>
</feature>
<feature type="coiled-coil region" evidence="1">
    <location>
        <begin position="73"/>
        <end position="100"/>
    </location>
</feature>
<evidence type="ECO:0000313" key="4">
    <source>
        <dbReference type="Proteomes" id="UP000557566"/>
    </source>
</evidence>
<dbReference type="EMBL" id="JAAVMX010000007">
    <property type="protein sequence ID" value="KAF4506457.1"/>
    <property type="molecule type" value="Genomic_DNA"/>
</dbReference>
<feature type="compositionally biased region" description="Pro residues" evidence="2">
    <location>
        <begin position="15"/>
        <end position="30"/>
    </location>
</feature>
<dbReference type="OrthoDB" id="426882at2759"/>
<reference evidence="3 4" key="1">
    <citation type="journal article" date="2020" name="Genome Biol. Evol.">
        <title>A new high-quality draft genome assembly of the Chinese cordyceps Ophiocordyceps sinensis.</title>
        <authorList>
            <person name="Shu R."/>
            <person name="Zhang J."/>
            <person name="Meng Q."/>
            <person name="Zhang H."/>
            <person name="Zhou G."/>
            <person name="Li M."/>
            <person name="Wu P."/>
            <person name="Zhao Y."/>
            <person name="Chen C."/>
            <person name="Qin Q."/>
        </authorList>
    </citation>
    <scope>NUCLEOTIDE SEQUENCE [LARGE SCALE GENOMIC DNA]</scope>
    <source>
        <strain evidence="3 4">IOZ07</strain>
    </source>
</reference>
<accession>A0A8H4LWN2</accession>
<evidence type="ECO:0000256" key="1">
    <source>
        <dbReference type="SAM" id="Coils"/>
    </source>
</evidence>
<dbReference type="CDD" id="cd12148">
    <property type="entry name" value="fungal_TF_MHR"/>
    <property type="match status" value="1"/>
</dbReference>
<organism evidence="3 4">
    <name type="scientific">Ophiocordyceps sinensis</name>
    <dbReference type="NCBI Taxonomy" id="72228"/>
    <lineage>
        <taxon>Eukaryota</taxon>
        <taxon>Fungi</taxon>
        <taxon>Dikarya</taxon>
        <taxon>Ascomycota</taxon>
        <taxon>Pezizomycotina</taxon>
        <taxon>Sordariomycetes</taxon>
        <taxon>Hypocreomycetidae</taxon>
        <taxon>Hypocreales</taxon>
        <taxon>Ophiocordycipitaceae</taxon>
        <taxon>Ophiocordyceps</taxon>
    </lineage>
</organism>
<keyword evidence="4" id="KW-1185">Reference proteome</keyword>
<feature type="region of interest" description="Disordered" evidence="2">
    <location>
        <begin position="1"/>
        <end position="38"/>
    </location>
</feature>
<dbReference type="InterPro" id="IPR053187">
    <property type="entry name" value="Notoamide_regulator"/>
</dbReference>
<dbReference type="AlphaFoldDB" id="A0A8H4LWN2"/>
<protein>
    <recommendedName>
        <fullName evidence="5">Nitrate assimilation regulatory protein nirA</fullName>
    </recommendedName>
</protein>
<sequence>MARNLSTSSLRSLLPGPPSRPLPGEAPQPPVAKQTAAASKRLTIAAACESCRQRKVKVSRECQYSTEPSESRAAALKRKHADLEEHLSEYEELFHQLRTRPTHDATEILHRLRSGHDVSSVLGYIKDATLLLQTRLVPQTVSRPDELRDMSNAPRVFHDVRDPYLGSLKSSGTHAGPPSDDVQGASGPRPSTALRLQHLRSAPYHSAQLVDPRLRQVRASAWTAVTSDNGLVAKLLAIYFQWEFPIFQFFQKDLFLDDLVAGRTRFCSSLLVNAILASASHGNDQDPNRVQFWAPGSLSSFIRLHGRTASILSLRHTADGADKLGLGYMRQAVAMAEAMDLFTKKESTDSRASLAGAVTAWALFSWQSMCCCYMLKPPVVSEPPATPLPDPPTTHALIGELYVQYPLAQTLTPICLSQCFRAYVELRVLMTEILRARFPDLPGLVRLSLDQALRFRDRLYTWYKNLPLELQPDNLVFPHQIHIHMGYHLGLINLLEPWASAPSGSDDAAQTVSTSRARLESLVRLYYVRHGFGGPDVLLLLYLLILGSISLKSLTATKRSPGAFCTLYLCARGLSDQDACLQSELARIQTEAAGAEVLLEHVDPEWPVFRWIRRHDEAQGQECMAVGGPSTDDGGGVPTAHGFSDRHLTAEEEWRALE</sequence>
<name>A0A8H4LWN2_9HYPO</name>
<dbReference type="PANTHER" id="PTHR47256">
    <property type="entry name" value="ZN(II)2CYS6 TRANSCRIPTION FACTOR (EUROFUNG)-RELATED"/>
    <property type="match status" value="1"/>
</dbReference>
<proteinExistence type="predicted"/>
<gene>
    <name evidence="3" type="ORF">G6O67_006542</name>
</gene>
<evidence type="ECO:0000313" key="3">
    <source>
        <dbReference type="EMBL" id="KAF4506457.1"/>
    </source>
</evidence>
<evidence type="ECO:0008006" key="5">
    <source>
        <dbReference type="Google" id="ProtNLM"/>
    </source>
</evidence>
<dbReference type="PANTHER" id="PTHR47256:SF1">
    <property type="entry name" value="ZN(II)2CYS6 TRANSCRIPTION FACTOR (EUROFUNG)"/>
    <property type="match status" value="1"/>
</dbReference>
<feature type="compositionally biased region" description="Low complexity" evidence="2">
    <location>
        <begin position="1"/>
        <end position="14"/>
    </location>
</feature>
<dbReference type="Proteomes" id="UP000557566">
    <property type="component" value="Unassembled WGS sequence"/>
</dbReference>
<comment type="caution">
    <text evidence="3">The sequence shown here is derived from an EMBL/GenBank/DDBJ whole genome shotgun (WGS) entry which is preliminary data.</text>
</comment>